<dbReference type="EMBL" id="CP015438">
    <property type="protein sequence ID" value="ANB61345.1"/>
    <property type="molecule type" value="Genomic_DNA"/>
</dbReference>
<dbReference type="AlphaFoldDB" id="A0A160F628"/>
<dbReference type="InterPro" id="IPR015071">
    <property type="entry name" value="BOFC_N"/>
</dbReference>
<dbReference type="Gene3D" id="3.10.20.420">
    <property type="entry name" value="Bypass-of-forespore C, N-terminal domain"/>
    <property type="match status" value="1"/>
</dbReference>
<feature type="signal peptide" evidence="1">
    <location>
        <begin position="1"/>
        <end position="23"/>
    </location>
</feature>
<dbReference type="OrthoDB" id="2678751at2"/>
<evidence type="ECO:0008006" key="6">
    <source>
        <dbReference type="Google" id="ProtNLM"/>
    </source>
</evidence>
<keyword evidence="1" id="KW-0732">Signal</keyword>
<dbReference type="InterPro" id="IPR015050">
    <property type="entry name" value="BofC_C"/>
</dbReference>
<dbReference type="InterPro" id="IPR038117">
    <property type="entry name" value="BofC_C_sf"/>
</dbReference>
<dbReference type="Gene3D" id="3.30.70.1740">
    <property type="entry name" value="Bypass-of-forespore C, C-terminal domain"/>
    <property type="match status" value="1"/>
</dbReference>
<evidence type="ECO:0000256" key="1">
    <source>
        <dbReference type="SAM" id="SignalP"/>
    </source>
</evidence>
<organism evidence="4 5">
    <name type="scientific">Anoxybacteroides amylolyticum</name>
    <dbReference type="NCBI Taxonomy" id="294699"/>
    <lineage>
        <taxon>Bacteria</taxon>
        <taxon>Bacillati</taxon>
        <taxon>Bacillota</taxon>
        <taxon>Bacilli</taxon>
        <taxon>Bacillales</taxon>
        <taxon>Anoxybacillaceae</taxon>
        <taxon>Anoxybacteroides</taxon>
    </lineage>
</organism>
<reference evidence="4 5" key="1">
    <citation type="journal article" date="2006" name="Syst. Appl. Microbiol.">
        <title>Anoxybacillus amylolyticus sp. nov., a thermophilic amylase producing bacterium isolated from Mount Rittmann (Antarctica).</title>
        <authorList>
            <person name="Poli A."/>
            <person name="Esposito E."/>
            <person name="Lama L."/>
            <person name="Orlando P."/>
            <person name="Nicolaus G."/>
            <person name="de Appolonia F."/>
            <person name="Gambacorta A."/>
            <person name="Nicolaus B."/>
        </authorList>
    </citation>
    <scope>NUCLEOTIDE SEQUENCE [LARGE SCALE GENOMIC DNA]</scope>
    <source>
        <strain evidence="4 5">DSM 15939</strain>
    </source>
</reference>
<protein>
    <recommendedName>
        <fullName evidence="6">Forespore regulator of the sigma-K checkpoint</fullName>
    </recommendedName>
</protein>
<keyword evidence="5" id="KW-1185">Reference proteome</keyword>
<accession>A0A160F628</accession>
<dbReference type="KEGG" id="aamy:GFC30_2846"/>
<dbReference type="Pfam" id="PF08977">
    <property type="entry name" value="BOFC_N"/>
    <property type="match status" value="1"/>
</dbReference>
<gene>
    <name evidence="4" type="ORF">GFC30_2846</name>
</gene>
<name>A0A160F628_9BACL</name>
<dbReference type="Proteomes" id="UP000076865">
    <property type="component" value="Chromosome"/>
</dbReference>
<evidence type="ECO:0000313" key="5">
    <source>
        <dbReference type="Proteomes" id="UP000076865"/>
    </source>
</evidence>
<evidence type="ECO:0000259" key="3">
    <source>
        <dbReference type="Pfam" id="PF08977"/>
    </source>
</evidence>
<sequence length="160" mass="18420">MRKVSACFLFVVSLFIVSSYTAAQSPVQLTILLERMYLDGQVSEEIRKETVMSMHEVWKKYNDWQLVDLDDKQIVFQKAINDISPLAKANGYFGLTKDGTLSIFEGKPTPSSRIIQSFFQIDVKKLESRKQQQLKKGIRVVSKARYEDILATYRPFALTE</sequence>
<evidence type="ECO:0000259" key="2">
    <source>
        <dbReference type="Pfam" id="PF08955"/>
    </source>
</evidence>
<dbReference type="RefSeq" id="WP_066326434.1">
    <property type="nucleotide sequence ID" value="NZ_CP015438.1"/>
</dbReference>
<dbReference type="Pfam" id="PF08955">
    <property type="entry name" value="BofC_C"/>
    <property type="match status" value="1"/>
</dbReference>
<feature type="domain" description="Bypass of forespore C C-terminal" evidence="2">
    <location>
        <begin position="81"/>
        <end position="154"/>
    </location>
</feature>
<dbReference type="InterPro" id="IPR038118">
    <property type="entry name" value="BOFC_N_sf"/>
</dbReference>
<dbReference type="PATRIC" id="fig|294699.3.peg.2933"/>
<feature type="chain" id="PRO_5007813951" description="Forespore regulator of the sigma-K checkpoint" evidence="1">
    <location>
        <begin position="24"/>
        <end position="160"/>
    </location>
</feature>
<evidence type="ECO:0000313" key="4">
    <source>
        <dbReference type="EMBL" id="ANB61345.1"/>
    </source>
</evidence>
<feature type="domain" description="Bypass-of-forespore C N-terminal" evidence="3">
    <location>
        <begin position="30"/>
        <end position="78"/>
    </location>
</feature>
<proteinExistence type="predicted"/>